<protein>
    <recommendedName>
        <fullName evidence="7">Ubiquitin-like domain-containing protein</fullName>
    </recommendedName>
</protein>
<keyword evidence="2 6" id="KW-0812">Transmembrane</keyword>
<evidence type="ECO:0000256" key="1">
    <source>
        <dbReference type="ARBA" id="ARBA00004370"/>
    </source>
</evidence>
<keyword evidence="9" id="KW-1185">Reference proteome</keyword>
<sequence length="510" mass="56776">MSTLVPLRVELPQYSRSFSIQVSQSGSVLDIKQQIAQTCPGHPRVEGQRLIWKGRVLEDAEVVERVWQSPEEPRIVHLAVTPSAWNDAPPEPSPATPRDEPTVQPPAQSFVANEGNYQSSVPTYSAVTPDNRHIPLTYITFLHNNALRALCQSPIIPPPSTTEFQLSKMDARELVVASGRQWPNILDLDFPESTGEVGVRYETTTIQGVPYLQLVDGSSNPTPVQAHALKILTYTFPLLSLPMSEVAGPSGNNPHAFRITFNFNQPPQPNQFGRIVNNGNVNIRPLPIRAIFTPLILLCLRTLLLLYFFSPSRNPLFGVMLGVWVLYEAWGAIRGAIGDVNVLDRNNNHPARRGAGGVGVAPGQFDPLPNNNPPADQPRRGPTQGDIVLNHLSRMNLDMEARRLSPTEGAQAEEEPTFSTKAKVFLSLFFLTLHPAVWNRRRTLLKEREGILRTEANALERNDMGDGEGQGTVDERAVQARAQLNALHDRRPQWVKDYIERVGRGEWEDD</sequence>
<feature type="domain" description="Ubiquitin-like" evidence="7">
    <location>
        <begin position="5"/>
        <end position="64"/>
    </location>
</feature>
<dbReference type="AlphaFoldDB" id="A0A4R5XEP8"/>
<dbReference type="EMBL" id="ML170156">
    <property type="protein sequence ID" value="TDL29609.1"/>
    <property type="molecule type" value="Genomic_DNA"/>
</dbReference>
<dbReference type="InterPro" id="IPR039751">
    <property type="entry name" value="HERPUD1/2"/>
</dbReference>
<evidence type="ECO:0000259" key="7">
    <source>
        <dbReference type="PROSITE" id="PS50053"/>
    </source>
</evidence>
<dbReference type="Pfam" id="PF00240">
    <property type="entry name" value="ubiquitin"/>
    <property type="match status" value="1"/>
</dbReference>
<comment type="subcellular location">
    <subcellularLocation>
        <location evidence="1">Membrane</location>
    </subcellularLocation>
</comment>
<dbReference type="PANTHER" id="PTHR12943">
    <property type="entry name" value="HOMOCYSTEINE-RESPONSIVE ENDOPLASMIC RETICULUM-RESIDENT UNIQUITIN-LIKE DOMAIN HERPUD PROTEIN FAMILY MEMBER"/>
    <property type="match status" value="1"/>
</dbReference>
<proteinExistence type="predicted"/>
<accession>A0A4R5XEP8</accession>
<keyword evidence="4 6" id="KW-0472">Membrane</keyword>
<gene>
    <name evidence="8" type="ORF">BD410DRAFT_892875</name>
</gene>
<evidence type="ECO:0000256" key="6">
    <source>
        <dbReference type="SAM" id="Phobius"/>
    </source>
</evidence>
<dbReference type="PROSITE" id="PS50053">
    <property type="entry name" value="UBIQUITIN_2"/>
    <property type="match status" value="1"/>
</dbReference>
<evidence type="ECO:0000256" key="2">
    <source>
        <dbReference type="ARBA" id="ARBA00022692"/>
    </source>
</evidence>
<organism evidence="8 9">
    <name type="scientific">Rickenella mellea</name>
    <dbReference type="NCBI Taxonomy" id="50990"/>
    <lineage>
        <taxon>Eukaryota</taxon>
        <taxon>Fungi</taxon>
        <taxon>Dikarya</taxon>
        <taxon>Basidiomycota</taxon>
        <taxon>Agaricomycotina</taxon>
        <taxon>Agaricomycetes</taxon>
        <taxon>Hymenochaetales</taxon>
        <taxon>Rickenellaceae</taxon>
        <taxon>Rickenella</taxon>
    </lineage>
</organism>
<reference evidence="8 9" key="1">
    <citation type="submission" date="2018-06" db="EMBL/GenBank/DDBJ databases">
        <title>A transcriptomic atlas of mushroom development highlights an independent origin of complex multicellularity.</title>
        <authorList>
            <consortium name="DOE Joint Genome Institute"/>
            <person name="Krizsan K."/>
            <person name="Almasi E."/>
            <person name="Merenyi Z."/>
            <person name="Sahu N."/>
            <person name="Viragh M."/>
            <person name="Koszo T."/>
            <person name="Mondo S."/>
            <person name="Kiss B."/>
            <person name="Balint B."/>
            <person name="Kues U."/>
            <person name="Barry K."/>
            <person name="Hegedus J.C."/>
            <person name="Henrissat B."/>
            <person name="Johnson J."/>
            <person name="Lipzen A."/>
            <person name="Ohm R."/>
            <person name="Nagy I."/>
            <person name="Pangilinan J."/>
            <person name="Yan J."/>
            <person name="Xiong Y."/>
            <person name="Grigoriev I.V."/>
            <person name="Hibbett D.S."/>
            <person name="Nagy L.G."/>
        </authorList>
    </citation>
    <scope>NUCLEOTIDE SEQUENCE [LARGE SCALE GENOMIC DNA]</scope>
    <source>
        <strain evidence="8 9">SZMC22713</strain>
    </source>
</reference>
<dbReference type="Gene3D" id="3.10.20.90">
    <property type="entry name" value="Phosphatidylinositol 3-kinase Catalytic Subunit, Chain A, domain 1"/>
    <property type="match status" value="1"/>
</dbReference>
<evidence type="ECO:0000256" key="5">
    <source>
        <dbReference type="SAM" id="MobiDB-lite"/>
    </source>
</evidence>
<evidence type="ECO:0000313" key="9">
    <source>
        <dbReference type="Proteomes" id="UP000294933"/>
    </source>
</evidence>
<dbReference type="PANTHER" id="PTHR12943:SF27">
    <property type="entry name" value="HOMOCYSTEINE-INDUCED ENDOPLASMIC RETICULUM PROTEIN, ISOFORM A"/>
    <property type="match status" value="1"/>
</dbReference>
<feature type="transmembrane region" description="Helical" evidence="6">
    <location>
        <begin position="290"/>
        <end position="309"/>
    </location>
</feature>
<evidence type="ECO:0000313" key="8">
    <source>
        <dbReference type="EMBL" id="TDL29609.1"/>
    </source>
</evidence>
<feature type="region of interest" description="Disordered" evidence="5">
    <location>
        <begin position="353"/>
        <end position="382"/>
    </location>
</feature>
<dbReference type="InterPro" id="IPR000626">
    <property type="entry name" value="Ubiquitin-like_dom"/>
</dbReference>
<dbReference type="SUPFAM" id="SSF54236">
    <property type="entry name" value="Ubiquitin-like"/>
    <property type="match status" value="1"/>
</dbReference>
<evidence type="ECO:0000256" key="4">
    <source>
        <dbReference type="ARBA" id="ARBA00023136"/>
    </source>
</evidence>
<feature type="transmembrane region" description="Helical" evidence="6">
    <location>
        <begin position="316"/>
        <end position="337"/>
    </location>
</feature>
<feature type="region of interest" description="Disordered" evidence="5">
    <location>
        <begin position="81"/>
        <end position="108"/>
    </location>
</feature>
<dbReference type="GO" id="GO:0016020">
    <property type="term" value="C:membrane"/>
    <property type="evidence" value="ECO:0007669"/>
    <property type="project" value="UniProtKB-SubCell"/>
</dbReference>
<name>A0A4R5XEP8_9AGAM</name>
<dbReference type="OrthoDB" id="21589at2759"/>
<evidence type="ECO:0000256" key="3">
    <source>
        <dbReference type="ARBA" id="ARBA00022989"/>
    </source>
</evidence>
<dbReference type="GO" id="GO:0030968">
    <property type="term" value="P:endoplasmic reticulum unfolded protein response"/>
    <property type="evidence" value="ECO:0007669"/>
    <property type="project" value="TreeGrafter"/>
</dbReference>
<keyword evidence="3 6" id="KW-1133">Transmembrane helix</keyword>
<dbReference type="VEuPathDB" id="FungiDB:BD410DRAFT_892875"/>
<dbReference type="STRING" id="50990.A0A4R5XEP8"/>
<dbReference type="Proteomes" id="UP000294933">
    <property type="component" value="Unassembled WGS sequence"/>
</dbReference>
<dbReference type="InterPro" id="IPR029071">
    <property type="entry name" value="Ubiquitin-like_domsf"/>
</dbReference>